<dbReference type="SMART" id="SM00633">
    <property type="entry name" value="Glyco_10"/>
    <property type="match status" value="1"/>
</dbReference>
<evidence type="ECO:0000256" key="1">
    <source>
        <dbReference type="ARBA" id="ARBA00022801"/>
    </source>
</evidence>
<comment type="similarity">
    <text evidence="4">Belongs to the glycosyl hydrolase 10 (cellulase F) family.</text>
</comment>
<dbReference type="InterPro" id="IPR044846">
    <property type="entry name" value="GH10"/>
</dbReference>
<evidence type="ECO:0000256" key="5">
    <source>
        <dbReference type="SAM" id="SignalP"/>
    </source>
</evidence>
<keyword evidence="9" id="KW-1185">Reference proteome</keyword>
<evidence type="ECO:0000256" key="2">
    <source>
        <dbReference type="ARBA" id="ARBA00023277"/>
    </source>
</evidence>
<dbReference type="PROSITE" id="PS51760">
    <property type="entry name" value="GH10_2"/>
    <property type="match status" value="1"/>
</dbReference>
<reference evidence="7" key="3">
    <citation type="submission" date="2019-03" db="EMBL/GenBank/DDBJ databases">
        <authorList>
            <person name="Whitman W."/>
            <person name="Huntemann M."/>
            <person name="Clum A."/>
            <person name="Pillay M."/>
            <person name="Palaniappan K."/>
            <person name="Varghese N."/>
            <person name="Mikhailova N."/>
            <person name="Stamatis D."/>
            <person name="Reddy T."/>
            <person name="Daum C."/>
            <person name="Shapiro N."/>
            <person name="Ivanova N."/>
            <person name="Kyrpides N."/>
            <person name="Woyke T."/>
        </authorList>
    </citation>
    <scope>NUCLEOTIDE SEQUENCE</scope>
    <source>
        <strain evidence="7">P5626</strain>
    </source>
</reference>
<dbReference type="EC" id="3.2.1.8" evidence="4"/>
<sequence>MKFRILIISLFFSASYMLSAQEYQPLNQSLSALAPSNIFPADATKSFSFTDTSNGTKPATFEVNSNKNSPVFVAEVFSTAKSHFNIQARWKSNGKIKKGAVLMARMSMRAVYAKQESGESNVNFYIDSKNGSRSVAIFLAAGPEWKSYNIPFTVNADIPDGEALIGITFGALAQKVEITNIEVLNFENKTTLEKLPITRFTYLGREENAAWRIAALKRIEEIRTTPLNIQVVSADGKPVKGAKVEARLVQSDFIWGTAAKEDLLAEDLPNSVKYKQTLKEFFNTAVVENGFKCLRWDSPLQPQTKRAFEWLEKEGLRQRGHNLVWMGWKFNDPKVKELALTDTAAFEAYIIKNIKEKMAYTKGRVIALDVINEYNHEQDFLKYLPKDIAIKFYKLAKELDPKAQLFMNEYAMLNSIESPRNIKTYLDTIATMRAKGAPIDAIGIQGHVGRQPRNPAQVITDLDMFNSTGLPVQITEFDVNTPDEELQADYTRDFLIACYSHPTVSGFVKWGFWQNAHWKPDAAMFRTDWTAKPSAAIWREWVLGKWKTSLSETTTQIGKVESRGHFGKYEITVTKGKKTKNVIYQLSKNAEPIVVKL</sequence>
<proteinExistence type="inferred from homology"/>
<comment type="caution">
    <text evidence="8">The sequence shown here is derived from an EMBL/GenBank/DDBJ whole genome shotgun (WGS) entry which is preliminary data.</text>
</comment>
<organism evidence="8 10">
    <name type="scientific">Flavobacterium circumlabens</name>
    <dbReference type="NCBI Taxonomy" id="2133765"/>
    <lineage>
        <taxon>Bacteria</taxon>
        <taxon>Pseudomonadati</taxon>
        <taxon>Bacteroidota</taxon>
        <taxon>Flavobacteriia</taxon>
        <taxon>Flavobacteriales</taxon>
        <taxon>Flavobacteriaceae</taxon>
        <taxon>Flavobacterium</taxon>
    </lineage>
</organism>
<dbReference type="InterPro" id="IPR001000">
    <property type="entry name" value="GH10_dom"/>
</dbReference>
<evidence type="ECO:0000256" key="4">
    <source>
        <dbReference type="RuleBase" id="RU361174"/>
    </source>
</evidence>
<dbReference type="GO" id="GO:0031176">
    <property type="term" value="F:endo-1,4-beta-xylanase activity"/>
    <property type="evidence" value="ECO:0007669"/>
    <property type="project" value="UniProtKB-EC"/>
</dbReference>
<dbReference type="PRINTS" id="PR00134">
    <property type="entry name" value="GLHYDRLASE10"/>
</dbReference>
<dbReference type="AlphaFoldDB" id="A0A4Y7UE00"/>
<dbReference type="EMBL" id="QWDN01000003">
    <property type="protein sequence ID" value="TEB44431.1"/>
    <property type="molecule type" value="Genomic_DNA"/>
</dbReference>
<reference evidence="8 10" key="2">
    <citation type="journal article" date="2018" name="Syst. Appl. Microbiol.">
        <title>Flavobacterium circumlabens sp. nov. and Flavobacterium cupreum sp. nov., two psychrotrophic species isolated from Antarctic environmental samples.</title>
        <authorList>
            <person name="Kralova S."/>
            <person name="Busse H.J."/>
            <person name="Svec P."/>
            <person name="Maslanova I."/>
            <person name="Stankova E."/>
            <person name="Bartak M."/>
            <person name="Sedlacek I."/>
        </authorList>
    </citation>
    <scope>NUCLEOTIDE SEQUENCE [LARGE SCALE GENOMIC DNA]</scope>
    <source>
        <strain evidence="8 10">CCM 8828</strain>
    </source>
</reference>
<gene>
    <name evidence="8" type="ORF">D0809_11835</name>
    <name evidence="7" type="ORF">EV142_103484</name>
</gene>
<keyword evidence="5" id="KW-0732">Signal</keyword>
<name>A0A4Y7UE00_9FLAO</name>
<evidence type="ECO:0000259" key="6">
    <source>
        <dbReference type="PROSITE" id="PS51760"/>
    </source>
</evidence>
<reference evidence="7 9" key="1">
    <citation type="journal article" date="2015" name="Stand. Genomic Sci.">
        <title>Genomic Encyclopedia of Bacterial and Archaeal Type Strains, Phase III: the genomes of soil and plant-associated and newly described type strains.</title>
        <authorList>
            <person name="Whitman W.B."/>
            <person name="Woyke T."/>
            <person name="Klenk H.P."/>
            <person name="Zhou Y."/>
            <person name="Lilburn T.G."/>
            <person name="Beck B.J."/>
            <person name="De Vos P."/>
            <person name="Vandamme P."/>
            <person name="Eisen J.A."/>
            <person name="Garrity G."/>
            <person name="Hugenholtz P."/>
            <person name="Kyrpides N.C."/>
        </authorList>
    </citation>
    <scope>NUCLEOTIDE SEQUENCE [LARGE SCALE GENOMIC DNA]</scope>
    <source>
        <strain evidence="7 9">P5626</strain>
    </source>
</reference>
<evidence type="ECO:0000256" key="3">
    <source>
        <dbReference type="ARBA" id="ARBA00023326"/>
    </source>
</evidence>
<keyword evidence="3 4" id="KW-0624">Polysaccharide degradation</keyword>
<dbReference type="EMBL" id="SLWA01000003">
    <property type="protein sequence ID" value="TCN59035.1"/>
    <property type="molecule type" value="Genomic_DNA"/>
</dbReference>
<feature type="signal peptide" evidence="5">
    <location>
        <begin position="1"/>
        <end position="20"/>
    </location>
</feature>
<dbReference type="Gene3D" id="3.20.20.80">
    <property type="entry name" value="Glycosidases"/>
    <property type="match status" value="1"/>
</dbReference>
<evidence type="ECO:0000313" key="7">
    <source>
        <dbReference type="EMBL" id="TCN59035.1"/>
    </source>
</evidence>
<comment type="catalytic activity">
    <reaction evidence="4">
        <text>Endohydrolysis of (1-&gt;4)-beta-D-xylosidic linkages in xylans.</text>
        <dbReference type="EC" id="3.2.1.8"/>
    </reaction>
</comment>
<dbReference type="Pfam" id="PF00331">
    <property type="entry name" value="Glyco_hydro_10"/>
    <property type="match status" value="1"/>
</dbReference>
<accession>A0A4Y7UE00</accession>
<dbReference type="GO" id="GO:0000272">
    <property type="term" value="P:polysaccharide catabolic process"/>
    <property type="evidence" value="ECO:0007669"/>
    <property type="project" value="UniProtKB-KW"/>
</dbReference>
<dbReference type="OrthoDB" id="1032269at2"/>
<dbReference type="Proteomes" id="UP000298340">
    <property type="component" value="Unassembled WGS sequence"/>
</dbReference>
<keyword evidence="1 4" id="KW-0378">Hydrolase</keyword>
<protein>
    <recommendedName>
        <fullName evidence="4">Beta-xylanase</fullName>
        <ecNumber evidence="4">3.2.1.8</ecNumber>
    </recommendedName>
</protein>
<evidence type="ECO:0000313" key="9">
    <source>
        <dbReference type="Proteomes" id="UP000295270"/>
    </source>
</evidence>
<dbReference type="RefSeq" id="WP_132035311.1">
    <property type="nucleotide sequence ID" value="NZ_QWDN01000003.1"/>
</dbReference>
<keyword evidence="4" id="KW-0326">Glycosidase</keyword>
<feature type="domain" description="GH10" evidence="6">
    <location>
        <begin position="258"/>
        <end position="541"/>
    </location>
</feature>
<dbReference type="SUPFAM" id="SSF51445">
    <property type="entry name" value="(Trans)glycosidases"/>
    <property type="match status" value="1"/>
</dbReference>
<feature type="chain" id="PRO_5043204660" description="Beta-xylanase" evidence="5">
    <location>
        <begin position="21"/>
        <end position="597"/>
    </location>
</feature>
<dbReference type="PANTHER" id="PTHR31490:SF1">
    <property type="entry name" value="ENDO-1,4-BETA-XYLANASE 1"/>
    <property type="match status" value="1"/>
</dbReference>
<evidence type="ECO:0000313" key="10">
    <source>
        <dbReference type="Proteomes" id="UP000298340"/>
    </source>
</evidence>
<dbReference type="InterPro" id="IPR017853">
    <property type="entry name" value="GH"/>
</dbReference>
<keyword evidence="2 4" id="KW-0119">Carbohydrate metabolism</keyword>
<dbReference type="Proteomes" id="UP000295270">
    <property type="component" value="Unassembled WGS sequence"/>
</dbReference>
<dbReference type="PANTHER" id="PTHR31490">
    <property type="entry name" value="GLYCOSYL HYDROLASE"/>
    <property type="match status" value="1"/>
</dbReference>
<evidence type="ECO:0000313" key="8">
    <source>
        <dbReference type="EMBL" id="TEB44431.1"/>
    </source>
</evidence>